<organism evidence="1 2">
    <name type="scientific">Ensifer adhaerens</name>
    <name type="common">Sinorhizobium morelense</name>
    <dbReference type="NCBI Taxonomy" id="106592"/>
    <lineage>
        <taxon>Bacteria</taxon>
        <taxon>Pseudomonadati</taxon>
        <taxon>Pseudomonadota</taxon>
        <taxon>Alphaproteobacteria</taxon>
        <taxon>Hyphomicrobiales</taxon>
        <taxon>Rhizobiaceae</taxon>
        <taxon>Sinorhizobium/Ensifer group</taxon>
        <taxon>Ensifer</taxon>
    </lineage>
</organism>
<gene>
    <name evidence="1" type="ORF">NE863_10270</name>
</gene>
<evidence type="ECO:0000313" key="2">
    <source>
        <dbReference type="Proteomes" id="UP001055460"/>
    </source>
</evidence>
<reference evidence="1" key="1">
    <citation type="submission" date="2022-06" db="EMBL/GenBank/DDBJ databases">
        <title>Physiological and biochemical characterization and genomic elucidation of a strain of the genus Ensifer adhaerens M8 that combines arsenic oxidation and chromium reduction.</title>
        <authorList>
            <person name="Li X."/>
            <person name="Yu c."/>
        </authorList>
    </citation>
    <scope>NUCLEOTIDE SEQUENCE</scope>
    <source>
        <strain evidence="1">M8</strain>
    </source>
</reference>
<protein>
    <recommendedName>
        <fullName evidence="3">DUF4261 domain-containing protein</fullName>
    </recommendedName>
</protein>
<evidence type="ECO:0008006" key="3">
    <source>
        <dbReference type="Google" id="ProtNLM"/>
    </source>
</evidence>
<proteinExistence type="predicted"/>
<accession>A0A9Q8Y4U7</accession>
<dbReference type="RefSeq" id="WP_146242990.1">
    <property type="nucleotide sequence ID" value="NZ_CP098807.1"/>
</dbReference>
<sequence length="243" mass="26451">MSFSEVKPRHVLCLLGGERPFSMLCEMIQSAIESLAPGFEIDDTFSEDAPDDRMPMSFEVCRDRVKKGAWTEADEEAVSDHRSVIYVLGPPMTADDAVKHSAIALRLVAHTLDNGIVAAKGESAGVAHGVERWKELARDAEGQTGAALARPCRLAFAKRPIGTDEHLYSIGFHLVGIPEVYAPKTLSDDELALSALIDTVADEVFSDGVETVLKHRGAQLLPVDAYDEDEFKYNPFGAIHLAS</sequence>
<dbReference type="EMBL" id="CP098807">
    <property type="protein sequence ID" value="USJ21711.1"/>
    <property type="molecule type" value="Genomic_DNA"/>
</dbReference>
<dbReference type="OrthoDB" id="8228929at2"/>
<evidence type="ECO:0000313" key="1">
    <source>
        <dbReference type="EMBL" id="USJ21711.1"/>
    </source>
</evidence>
<dbReference type="Proteomes" id="UP001055460">
    <property type="component" value="Chromosome"/>
</dbReference>
<name>A0A9Q8Y4U7_ENSAD</name>
<dbReference type="AlphaFoldDB" id="A0A9Q8Y4U7"/>